<dbReference type="InterPro" id="IPR038089">
    <property type="entry name" value="Med31_sf"/>
</dbReference>
<evidence type="ECO:0000313" key="10">
    <source>
        <dbReference type="Proteomes" id="UP000245699"/>
    </source>
</evidence>
<evidence type="ECO:0000256" key="5">
    <source>
        <dbReference type="ARBA" id="ARBA00023159"/>
    </source>
</evidence>
<evidence type="ECO:0000256" key="1">
    <source>
        <dbReference type="ARBA" id="ARBA00004123"/>
    </source>
</evidence>
<comment type="similarity">
    <text evidence="2 8">Belongs to the Mediator complex subunit 31 family.</text>
</comment>
<dbReference type="InterPro" id="IPR008831">
    <property type="entry name" value="Mediator_Med31"/>
</dbReference>
<gene>
    <name evidence="9" type="ORF">BB559_000971</name>
</gene>
<dbReference type="EMBL" id="MBFT01000051">
    <property type="protein sequence ID" value="PVU99143.1"/>
    <property type="molecule type" value="Genomic_DNA"/>
</dbReference>
<dbReference type="PANTHER" id="PTHR13186">
    <property type="entry name" value="MEDIATOR OF RNA POLYMERASE II TRANSCRIPTION SUBUNIT 31"/>
    <property type="match status" value="1"/>
</dbReference>
<comment type="function">
    <text evidence="8">Component of the Mediator complex, a coactivator involved in the regulated transcription of nearly all RNA polymerase II-dependent genes. Mediator functions as a bridge to convey information from gene-specific regulatory proteins to the basal RNA polymerase II transcription machinery. Mediator is recruited to promoters by direct interactions with regulatory proteins and serves as a scaffold for the assembly of a functional preinitiation complex with RNA polymerase II and the general transcription factors.</text>
</comment>
<sequence length="148" mass="17839">MDVDIETTTEQKHENGNLDTLDLTENINSDQNNLESEEIDEEKERFLVELEFVQCLANPWYINSQQSYFESSEFINYIKYLQYWKNPEYSKYIIYPNALAFLDLLQHKPFRDAMKINEEATAIHEQQYYNWMNYRKDIKPTSNTDPEL</sequence>
<evidence type="ECO:0000256" key="4">
    <source>
        <dbReference type="ARBA" id="ARBA00023015"/>
    </source>
</evidence>
<reference evidence="9 10" key="1">
    <citation type="journal article" date="2018" name="MBio">
        <title>Comparative Genomics Reveals the Core Gene Toolbox for the Fungus-Insect Symbiosis.</title>
        <authorList>
            <person name="Wang Y."/>
            <person name="Stata M."/>
            <person name="Wang W."/>
            <person name="Stajich J.E."/>
            <person name="White M.M."/>
            <person name="Moncalvo J.M."/>
        </authorList>
    </citation>
    <scope>NUCLEOTIDE SEQUENCE [LARGE SCALE GENOMIC DNA]</scope>
    <source>
        <strain evidence="9 10">AUS-77-4</strain>
    </source>
</reference>
<evidence type="ECO:0000256" key="3">
    <source>
        <dbReference type="ARBA" id="ARBA00019660"/>
    </source>
</evidence>
<name>A0A2T9Z3H6_9FUNG</name>
<dbReference type="Pfam" id="PF05669">
    <property type="entry name" value="Med31"/>
    <property type="match status" value="1"/>
</dbReference>
<evidence type="ECO:0000256" key="8">
    <source>
        <dbReference type="RuleBase" id="RU364129"/>
    </source>
</evidence>
<dbReference type="AlphaFoldDB" id="A0A2T9Z3H6"/>
<evidence type="ECO:0000256" key="2">
    <source>
        <dbReference type="ARBA" id="ARBA00006378"/>
    </source>
</evidence>
<dbReference type="Gene3D" id="1.10.10.1340">
    <property type="entry name" value="Mediator of RNA polymerase II, submodule Med31 (Soh1)"/>
    <property type="match status" value="1"/>
</dbReference>
<keyword evidence="10" id="KW-1185">Reference proteome</keyword>
<accession>A0A2T9Z3H6</accession>
<keyword evidence="6 8" id="KW-0804">Transcription</keyword>
<evidence type="ECO:0000313" key="9">
    <source>
        <dbReference type="EMBL" id="PVU99143.1"/>
    </source>
</evidence>
<comment type="subunit">
    <text evidence="8">Component of the Mediator complex.</text>
</comment>
<protein>
    <recommendedName>
        <fullName evidence="3 8">Mediator of RNA polymerase II transcription subunit 31</fullName>
    </recommendedName>
</protein>
<organism evidence="9 10">
    <name type="scientific">Furculomyces boomerangus</name>
    <dbReference type="NCBI Taxonomy" id="61424"/>
    <lineage>
        <taxon>Eukaryota</taxon>
        <taxon>Fungi</taxon>
        <taxon>Fungi incertae sedis</taxon>
        <taxon>Zoopagomycota</taxon>
        <taxon>Kickxellomycotina</taxon>
        <taxon>Harpellomycetes</taxon>
        <taxon>Harpellales</taxon>
        <taxon>Harpellaceae</taxon>
        <taxon>Furculomyces</taxon>
    </lineage>
</organism>
<keyword evidence="5 8" id="KW-0010">Activator</keyword>
<dbReference type="Proteomes" id="UP000245699">
    <property type="component" value="Unassembled WGS sequence"/>
</dbReference>
<comment type="subcellular location">
    <subcellularLocation>
        <location evidence="1 8">Nucleus</location>
    </subcellularLocation>
</comment>
<evidence type="ECO:0000256" key="6">
    <source>
        <dbReference type="ARBA" id="ARBA00023163"/>
    </source>
</evidence>
<evidence type="ECO:0000256" key="7">
    <source>
        <dbReference type="ARBA" id="ARBA00023242"/>
    </source>
</evidence>
<dbReference type="GO" id="GO:0016592">
    <property type="term" value="C:mediator complex"/>
    <property type="evidence" value="ECO:0007669"/>
    <property type="project" value="InterPro"/>
</dbReference>
<dbReference type="OrthoDB" id="10257739at2759"/>
<dbReference type="STRING" id="61424.A0A2T9Z3H6"/>
<dbReference type="GO" id="GO:0006355">
    <property type="term" value="P:regulation of DNA-templated transcription"/>
    <property type="evidence" value="ECO:0007669"/>
    <property type="project" value="InterPro"/>
</dbReference>
<keyword evidence="4 8" id="KW-0805">Transcription regulation</keyword>
<comment type="caution">
    <text evidence="9">The sequence shown here is derived from an EMBL/GenBank/DDBJ whole genome shotgun (WGS) entry which is preliminary data.</text>
</comment>
<proteinExistence type="inferred from homology"/>
<dbReference type="GO" id="GO:0003712">
    <property type="term" value="F:transcription coregulator activity"/>
    <property type="evidence" value="ECO:0007669"/>
    <property type="project" value="InterPro"/>
</dbReference>
<keyword evidence="7 8" id="KW-0539">Nucleus</keyword>